<gene>
    <name evidence="2" type="ORF">FB45DRAFT_1031632</name>
</gene>
<feature type="compositionally biased region" description="Low complexity" evidence="1">
    <location>
        <begin position="62"/>
        <end position="72"/>
    </location>
</feature>
<name>A0AAD7BKI4_9AGAR</name>
<feature type="region of interest" description="Disordered" evidence="1">
    <location>
        <begin position="398"/>
        <end position="496"/>
    </location>
</feature>
<feature type="region of interest" description="Disordered" evidence="1">
    <location>
        <begin position="138"/>
        <end position="165"/>
    </location>
</feature>
<comment type="caution">
    <text evidence="2">The sequence shown here is derived from an EMBL/GenBank/DDBJ whole genome shotgun (WGS) entry which is preliminary data.</text>
</comment>
<reference evidence="2" key="1">
    <citation type="submission" date="2023-03" db="EMBL/GenBank/DDBJ databases">
        <title>Massive genome expansion in bonnet fungi (Mycena s.s.) driven by repeated elements and novel gene families across ecological guilds.</title>
        <authorList>
            <consortium name="Lawrence Berkeley National Laboratory"/>
            <person name="Harder C.B."/>
            <person name="Miyauchi S."/>
            <person name="Viragh M."/>
            <person name="Kuo A."/>
            <person name="Thoen E."/>
            <person name="Andreopoulos B."/>
            <person name="Lu D."/>
            <person name="Skrede I."/>
            <person name="Drula E."/>
            <person name="Henrissat B."/>
            <person name="Morin E."/>
            <person name="Kohler A."/>
            <person name="Barry K."/>
            <person name="LaButti K."/>
            <person name="Morin E."/>
            <person name="Salamov A."/>
            <person name="Lipzen A."/>
            <person name="Mereny Z."/>
            <person name="Hegedus B."/>
            <person name="Baldrian P."/>
            <person name="Stursova M."/>
            <person name="Weitz H."/>
            <person name="Taylor A."/>
            <person name="Grigoriev I.V."/>
            <person name="Nagy L.G."/>
            <person name="Martin F."/>
            <person name="Kauserud H."/>
        </authorList>
    </citation>
    <scope>NUCLEOTIDE SEQUENCE</scope>
    <source>
        <strain evidence="2">9284</strain>
    </source>
</reference>
<feature type="compositionally biased region" description="Acidic residues" evidence="1">
    <location>
        <begin position="295"/>
        <end position="304"/>
    </location>
</feature>
<feature type="compositionally biased region" description="Acidic residues" evidence="1">
    <location>
        <begin position="398"/>
        <end position="407"/>
    </location>
</feature>
<sequence length="579" mass="62137">MSITRRLSARRGSTTAADPYAKNAHLNCESSSILTIVRVASPPATPAPAAEAPRRAHRRIGSNPNSPLASPSNPEPPSGRLSFAFSSFAAPHQQQSSHPPRPASPNRSPSTSTFANKPRLTPDQLLEVAKQATNPRYVAPSHSFTSGPSHSPVISARSSSPQQPPLPTVVPATFTPLPPDVYLPFLDRPAEVKALLSFPPSSKLFSLLAQTFPKNVPPRESDALPINTADWTFADLSHWLNETTREEASDAFWVQTARRCILLHSELIWERLKGALGVPPELDVEYTEAEYNDVFEDDDEEESDGSTKHLDEWEPALDSPLKSSPNVSRHTSIVHSSSSTPGIITELPTPSSDYFTYSPIESSNIIIEPVLASVESAHPPPLSLPASLSAETAGLGDIGEEDEENEDSTPKEEPPPAQLHGLRICTPASPMPSLPSPVIRSATTGAPMRSPSFSARAHSPTFARSSSRNSLNRSGSFGSVHSLGSERDVPYDPVADRAPGNPIFPSNFARLALGPTLAANNPALRSPPLPPQSRYTGVRRSSSTRSDRGNRFRRSWAGGDEYAITVASSSAGGSVRDEA</sequence>
<keyword evidence="3" id="KW-1185">Reference proteome</keyword>
<accession>A0AAD7BKI4</accession>
<proteinExistence type="predicted"/>
<feature type="region of interest" description="Disordered" evidence="1">
    <location>
        <begin position="43"/>
        <end position="121"/>
    </location>
</feature>
<feature type="compositionally biased region" description="Polar residues" evidence="1">
    <location>
        <begin position="1"/>
        <end position="16"/>
    </location>
</feature>
<feature type="region of interest" description="Disordered" evidence="1">
    <location>
        <begin position="295"/>
        <end position="345"/>
    </location>
</feature>
<organism evidence="2 3">
    <name type="scientific">Roridomyces roridus</name>
    <dbReference type="NCBI Taxonomy" id="1738132"/>
    <lineage>
        <taxon>Eukaryota</taxon>
        <taxon>Fungi</taxon>
        <taxon>Dikarya</taxon>
        <taxon>Basidiomycota</taxon>
        <taxon>Agaricomycotina</taxon>
        <taxon>Agaricomycetes</taxon>
        <taxon>Agaricomycetidae</taxon>
        <taxon>Agaricales</taxon>
        <taxon>Marasmiineae</taxon>
        <taxon>Mycenaceae</taxon>
        <taxon>Roridomyces</taxon>
    </lineage>
</organism>
<dbReference type="AlphaFoldDB" id="A0AAD7BKI4"/>
<feature type="compositionally biased region" description="Low complexity" evidence="1">
    <location>
        <begin position="464"/>
        <end position="479"/>
    </location>
</feature>
<evidence type="ECO:0000256" key="1">
    <source>
        <dbReference type="SAM" id="MobiDB-lite"/>
    </source>
</evidence>
<feature type="compositionally biased region" description="Low complexity" evidence="1">
    <location>
        <begin position="327"/>
        <end position="340"/>
    </location>
</feature>
<evidence type="ECO:0000313" key="2">
    <source>
        <dbReference type="EMBL" id="KAJ7623721.1"/>
    </source>
</evidence>
<protein>
    <submittedName>
        <fullName evidence="2">Uncharacterized protein</fullName>
    </submittedName>
</protein>
<feature type="compositionally biased region" description="Low complexity" evidence="1">
    <location>
        <begin position="89"/>
        <end position="113"/>
    </location>
</feature>
<feature type="region of interest" description="Disordered" evidence="1">
    <location>
        <begin position="1"/>
        <end position="25"/>
    </location>
</feature>
<feature type="compositionally biased region" description="Polar residues" evidence="1">
    <location>
        <begin position="533"/>
        <end position="544"/>
    </location>
</feature>
<dbReference type="EMBL" id="JARKIF010000014">
    <property type="protein sequence ID" value="KAJ7623721.1"/>
    <property type="molecule type" value="Genomic_DNA"/>
</dbReference>
<feature type="region of interest" description="Disordered" evidence="1">
    <location>
        <begin position="518"/>
        <end position="553"/>
    </location>
</feature>
<dbReference type="Proteomes" id="UP001221142">
    <property type="component" value="Unassembled WGS sequence"/>
</dbReference>
<evidence type="ECO:0000313" key="3">
    <source>
        <dbReference type="Proteomes" id="UP001221142"/>
    </source>
</evidence>